<dbReference type="Pfam" id="PF02866">
    <property type="entry name" value="Ldh_1_C"/>
    <property type="match status" value="1"/>
</dbReference>
<organism evidence="17 18">
    <name type="scientific">Succinivibrio dextrinosolvens</name>
    <dbReference type="NCBI Taxonomy" id="83771"/>
    <lineage>
        <taxon>Bacteria</taxon>
        <taxon>Pseudomonadati</taxon>
        <taxon>Pseudomonadota</taxon>
        <taxon>Gammaproteobacteria</taxon>
        <taxon>Aeromonadales</taxon>
        <taxon>Succinivibrionaceae</taxon>
        <taxon>Succinivibrio</taxon>
    </lineage>
</organism>
<dbReference type="Gene3D" id="3.40.50.720">
    <property type="entry name" value="NAD(P)-binding Rossmann-like Domain"/>
    <property type="match status" value="1"/>
</dbReference>
<dbReference type="GO" id="GO:0019752">
    <property type="term" value="P:carboxylic acid metabolic process"/>
    <property type="evidence" value="ECO:0007669"/>
    <property type="project" value="InterPro"/>
</dbReference>
<feature type="binding site" evidence="13">
    <location>
        <begin position="7"/>
        <end position="13"/>
    </location>
    <ligand>
        <name>NAD(+)</name>
        <dbReference type="ChEBI" id="CHEBI:57540"/>
    </ligand>
</feature>
<dbReference type="PANTHER" id="PTHR11540">
    <property type="entry name" value="MALATE AND LACTATE DEHYDROGENASE"/>
    <property type="match status" value="1"/>
</dbReference>
<dbReference type="PANTHER" id="PTHR11540:SF16">
    <property type="entry name" value="MALATE DEHYDROGENASE, MITOCHONDRIAL"/>
    <property type="match status" value="1"/>
</dbReference>
<name>A0A662ZBJ8_9GAMM</name>
<feature type="binding site" evidence="13">
    <location>
        <position position="34"/>
    </location>
    <ligand>
        <name>NAD(+)</name>
        <dbReference type="ChEBI" id="CHEBI:57540"/>
    </ligand>
</feature>
<feature type="binding site" evidence="13">
    <location>
        <begin position="117"/>
        <end position="119"/>
    </location>
    <ligand>
        <name>NAD(+)</name>
        <dbReference type="ChEBI" id="CHEBI:57540"/>
    </ligand>
</feature>
<dbReference type="FunFam" id="3.90.110.10:FF:000001">
    <property type="entry name" value="Malate dehydrogenase"/>
    <property type="match status" value="1"/>
</dbReference>
<evidence type="ECO:0000256" key="5">
    <source>
        <dbReference type="ARBA" id="ARBA00020382"/>
    </source>
</evidence>
<dbReference type="InterPro" id="IPR015955">
    <property type="entry name" value="Lactate_DH/Glyco_Ohase_4_C"/>
</dbReference>
<feature type="binding site" evidence="13">
    <location>
        <position position="94"/>
    </location>
    <ligand>
        <name>NAD(+)</name>
        <dbReference type="ChEBI" id="CHEBI:57540"/>
    </ligand>
</feature>
<dbReference type="GO" id="GO:0030060">
    <property type="term" value="F:L-malate dehydrogenase (NAD+) activity"/>
    <property type="evidence" value="ECO:0007669"/>
    <property type="project" value="UniProtKB-UniRule"/>
</dbReference>
<dbReference type="GO" id="GO:0006099">
    <property type="term" value="P:tricarboxylic acid cycle"/>
    <property type="evidence" value="ECO:0007669"/>
    <property type="project" value="UniProtKB-UniRule"/>
</dbReference>
<evidence type="ECO:0000256" key="11">
    <source>
        <dbReference type="PIRSR" id="PIRSR000102-1"/>
    </source>
</evidence>
<dbReference type="EMBL" id="FOSF01000056">
    <property type="protein sequence ID" value="SFK33372.1"/>
    <property type="molecule type" value="Genomic_DNA"/>
</dbReference>
<evidence type="ECO:0000256" key="8">
    <source>
        <dbReference type="ARBA" id="ARBA00023027"/>
    </source>
</evidence>
<protein>
    <recommendedName>
        <fullName evidence="5 10">Malate dehydrogenase</fullName>
        <ecNumber evidence="4 10">1.1.1.37</ecNumber>
    </recommendedName>
</protein>
<evidence type="ECO:0000313" key="18">
    <source>
        <dbReference type="Proteomes" id="UP000243374"/>
    </source>
</evidence>
<evidence type="ECO:0000256" key="10">
    <source>
        <dbReference type="NCBIfam" id="TIGR01772"/>
    </source>
</evidence>
<comment type="function">
    <text evidence="1">Catalyzes the reversible oxidation of malate to oxaloacetate.</text>
</comment>
<evidence type="ECO:0000256" key="2">
    <source>
        <dbReference type="ARBA" id="ARBA00008824"/>
    </source>
</evidence>
<dbReference type="InterPro" id="IPR001236">
    <property type="entry name" value="Lactate/malate_DH_N"/>
</dbReference>
<gene>
    <name evidence="17" type="ORF">SAMN04487865_105610</name>
</gene>
<dbReference type="InterPro" id="IPR010097">
    <property type="entry name" value="Malate_DH_type1"/>
</dbReference>
<keyword evidence="6" id="KW-0816">Tricarboxylic acid cycle</keyword>
<feature type="binding site" evidence="12">
    <location>
        <position position="81"/>
    </location>
    <ligand>
        <name>substrate</name>
    </ligand>
</feature>
<feature type="binding site" evidence="12">
    <location>
        <position position="153"/>
    </location>
    <ligand>
        <name>substrate</name>
    </ligand>
</feature>
<feature type="domain" description="Lactate/malate dehydrogenase C-terminal" evidence="16">
    <location>
        <begin position="148"/>
        <end position="310"/>
    </location>
</feature>
<evidence type="ECO:0000256" key="1">
    <source>
        <dbReference type="ARBA" id="ARBA00003966"/>
    </source>
</evidence>
<keyword evidence="8 13" id="KW-0520">NAD</keyword>
<comment type="catalytic activity">
    <reaction evidence="9">
        <text>(S)-malate + NAD(+) = oxaloacetate + NADH + H(+)</text>
        <dbReference type="Rhea" id="RHEA:21432"/>
        <dbReference type="ChEBI" id="CHEBI:15378"/>
        <dbReference type="ChEBI" id="CHEBI:15589"/>
        <dbReference type="ChEBI" id="CHEBI:16452"/>
        <dbReference type="ChEBI" id="CHEBI:57540"/>
        <dbReference type="ChEBI" id="CHEBI:57945"/>
        <dbReference type="EC" id="1.1.1.37"/>
    </reaction>
</comment>
<dbReference type="Gene3D" id="3.90.110.10">
    <property type="entry name" value="Lactate dehydrogenase/glycoside hydrolase, family 4, C-terminal"/>
    <property type="match status" value="1"/>
</dbReference>
<dbReference type="Proteomes" id="UP000243374">
    <property type="component" value="Unassembled WGS sequence"/>
</dbReference>
<reference evidence="17 18" key="1">
    <citation type="submission" date="2016-10" db="EMBL/GenBank/DDBJ databases">
        <authorList>
            <person name="Varghese N."/>
            <person name="Submissions S."/>
        </authorList>
    </citation>
    <scope>NUCLEOTIDE SEQUENCE [LARGE SCALE GENOMIC DNA]</scope>
    <source>
        <strain evidence="17 18">22B</strain>
    </source>
</reference>
<evidence type="ECO:0000256" key="12">
    <source>
        <dbReference type="PIRSR" id="PIRSR000102-2"/>
    </source>
</evidence>
<dbReference type="SUPFAM" id="SSF56327">
    <property type="entry name" value="LDH C-terminal domain-like"/>
    <property type="match status" value="1"/>
</dbReference>
<evidence type="ECO:0000256" key="9">
    <source>
        <dbReference type="ARBA" id="ARBA00048313"/>
    </source>
</evidence>
<dbReference type="InterPro" id="IPR036291">
    <property type="entry name" value="NAD(P)-bd_dom_sf"/>
</dbReference>
<evidence type="ECO:0000313" key="17">
    <source>
        <dbReference type="EMBL" id="SFK33372.1"/>
    </source>
</evidence>
<dbReference type="EC" id="1.1.1.37" evidence="4 10"/>
<comment type="subunit">
    <text evidence="3">Homodimer.</text>
</comment>
<dbReference type="Pfam" id="PF00056">
    <property type="entry name" value="Ldh_1_N"/>
    <property type="match status" value="1"/>
</dbReference>
<accession>A0A662ZBJ8</accession>
<dbReference type="NCBIfam" id="TIGR01772">
    <property type="entry name" value="MDH_euk_gproteo"/>
    <property type="match status" value="1"/>
</dbReference>
<sequence length="319" mass="33429">MKVAVLGAAGGIGQPLSMILKNSLPAGSKLGLFDVAPFTPGVAVDLSHIPTDVEVQGYTGDDLPKALEGADVVVIPAGVARKPGMTRDDLFNINAGIIANLVRNCARVCPKACICIITNPVNSTVPLAAEVLKAEGVYDKHRLFGISALDVLRSETFLAAELGISNQRILVPVIGGHSGTTIIPLLSKVIGHEKIADDRIQALTARIQNAGTEVVEAKAGAGSATLSMATAGARFALKVVKGLMGEPGVNEYAYVEGGSKVAPFFAQAVRFGKNGWDEVIDYGTVSAYEQRLIDEAAPQLATNIKKGVDFAQKWLSENK</sequence>
<evidence type="ECO:0000256" key="14">
    <source>
        <dbReference type="RuleBase" id="RU003369"/>
    </source>
</evidence>
<dbReference type="PIRSF" id="PIRSF000102">
    <property type="entry name" value="Lac_mal_DH"/>
    <property type="match status" value="1"/>
</dbReference>
<feature type="binding site" evidence="12">
    <location>
        <position position="87"/>
    </location>
    <ligand>
        <name>substrate</name>
    </ligand>
</feature>
<evidence type="ECO:0000259" key="16">
    <source>
        <dbReference type="Pfam" id="PF02866"/>
    </source>
</evidence>
<dbReference type="CDD" id="cd01337">
    <property type="entry name" value="MDH_glyoxysomal_mitochondrial"/>
    <property type="match status" value="1"/>
</dbReference>
<feature type="binding site" evidence="13">
    <location>
        <position position="228"/>
    </location>
    <ligand>
        <name>NAD(+)</name>
        <dbReference type="ChEBI" id="CHEBI:57540"/>
    </ligand>
</feature>
<dbReference type="GO" id="GO:0005737">
    <property type="term" value="C:cytoplasm"/>
    <property type="evidence" value="ECO:0007669"/>
    <property type="project" value="TreeGrafter"/>
</dbReference>
<dbReference type="InterPro" id="IPR001557">
    <property type="entry name" value="L-lactate/malate_DH"/>
</dbReference>
<dbReference type="SUPFAM" id="SSF51735">
    <property type="entry name" value="NAD(P)-binding Rossmann-fold domains"/>
    <property type="match status" value="1"/>
</dbReference>
<comment type="similarity">
    <text evidence="2">Belongs to the LDH/MDH superfamily. MDH type 1 family.</text>
</comment>
<dbReference type="InterPro" id="IPR022383">
    <property type="entry name" value="Lactate/malate_DH_C"/>
</dbReference>
<evidence type="ECO:0000256" key="3">
    <source>
        <dbReference type="ARBA" id="ARBA00011738"/>
    </source>
</evidence>
<feature type="binding site" evidence="12">
    <location>
        <position position="119"/>
    </location>
    <ligand>
        <name>substrate</name>
    </ligand>
</feature>
<dbReference type="RefSeq" id="WP_074841398.1">
    <property type="nucleotide sequence ID" value="NZ_CP047056.1"/>
</dbReference>
<feature type="active site" description="Proton acceptor" evidence="11">
    <location>
        <position position="177"/>
    </location>
</feature>
<evidence type="ECO:0000259" key="15">
    <source>
        <dbReference type="Pfam" id="PF00056"/>
    </source>
</evidence>
<evidence type="ECO:0000256" key="7">
    <source>
        <dbReference type="ARBA" id="ARBA00023002"/>
    </source>
</evidence>
<dbReference type="OrthoDB" id="9802969at2"/>
<keyword evidence="7 14" id="KW-0560">Oxidoreductase</keyword>
<feature type="domain" description="Lactate/malate dehydrogenase N-terminal" evidence="15">
    <location>
        <begin position="1"/>
        <end position="145"/>
    </location>
</feature>
<evidence type="ECO:0000256" key="4">
    <source>
        <dbReference type="ARBA" id="ARBA00012995"/>
    </source>
</evidence>
<evidence type="ECO:0000256" key="6">
    <source>
        <dbReference type="ARBA" id="ARBA00022532"/>
    </source>
</evidence>
<evidence type="ECO:0000256" key="13">
    <source>
        <dbReference type="PIRSR" id="PIRSR000102-3"/>
    </source>
</evidence>
<proteinExistence type="inferred from homology"/>
<dbReference type="AlphaFoldDB" id="A0A662ZBJ8"/>
<dbReference type="FunFam" id="3.40.50.720:FF:000017">
    <property type="entry name" value="Malate dehydrogenase"/>
    <property type="match status" value="1"/>
</dbReference>
<keyword evidence="18" id="KW-1185">Reference proteome</keyword>